<protein>
    <recommendedName>
        <fullName evidence="7">Ras GTPase-activating protein</fullName>
    </recommendedName>
</protein>
<keyword evidence="1" id="KW-0343">GTPase activation</keyword>
<dbReference type="PANTHER" id="PTHR10194">
    <property type="entry name" value="RAS GTPASE-ACTIVATING PROTEINS"/>
    <property type="match status" value="1"/>
</dbReference>
<feature type="region of interest" description="Disordered" evidence="2">
    <location>
        <begin position="276"/>
        <end position="303"/>
    </location>
</feature>
<comment type="caution">
    <text evidence="5">The sequence shown here is derived from an EMBL/GenBank/DDBJ whole genome shotgun (WGS) entry which is preliminary data.</text>
</comment>
<evidence type="ECO:0008006" key="7">
    <source>
        <dbReference type="Google" id="ProtNLM"/>
    </source>
</evidence>
<evidence type="ECO:0000259" key="4">
    <source>
        <dbReference type="PROSITE" id="PS50018"/>
    </source>
</evidence>
<dbReference type="InterPro" id="IPR001936">
    <property type="entry name" value="RasGAP_dom"/>
</dbReference>
<dbReference type="GO" id="GO:0005096">
    <property type="term" value="F:GTPase activator activity"/>
    <property type="evidence" value="ECO:0007669"/>
    <property type="project" value="UniProtKB-KW"/>
</dbReference>
<evidence type="ECO:0000313" key="5">
    <source>
        <dbReference type="EMBL" id="OQR91280.1"/>
    </source>
</evidence>
<dbReference type="OrthoDB" id="28245at2759"/>
<evidence type="ECO:0000256" key="1">
    <source>
        <dbReference type="ARBA" id="ARBA00022468"/>
    </source>
</evidence>
<dbReference type="PANTHER" id="PTHR10194:SF60">
    <property type="entry name" value="RAS GTPASE-ACTIVATING PROTEIN RASKOL"/>
    <property type="match status" value="1"/>
</dbReference>
<accession>A0A1V9Z0H5</accession>
<dbReference type="Proteomes" id="UP000243579">
    <property type="component" value="Unassembled WGS sequence"/>
</dbReference>
<dbReference type="SMART" id="SM00323">
    <property type="entry name" value="RasGAP"/>
    <property type="match status" value="1"/>
</dbReference>
<dbReference type="PROSITE" id="PS50018">
    <property type="entry name" value="RAS_GTPASE_ACTIV_2"/>
    <property type="match status" value="1"/>
</dbReference>
<dbReference type="InterPro" id="IPR008936">
    <property type="entry name" value="Rho_GTPase_activation_prot"/>
</dbReference>
<organism evidence="5 6">
    <name type="scientific">Achlya hypogyna</name>
    <name type="common">Oomycete</name>
    <name type="synonym">Protoachlya hypogyna</name>
    <dbReference type="NCBI Taxonomy" id="1202772"/>
    <lineage>
        <taxon>Eukaryota</taxon>
        <taxon>Sar</taxon>
        <taxon>Stramenopiles</taxon>
        <taxon>Oomycota</taxon>
        <taxon>Saprolegniomycetes</taxon>
        <taxon>Saprolegniales</taxon>
        <taxon>Achlyaceae</taxon>
        <taxon>Achlya</taxon>
    </lineage>
</organism>
<dbReference type="InterPro" id="IPR039360">
    <property type="entry name" value="Ras_GTPase"/>
</dbReference>
<name>A0A1V9Z0H5_ACHHY</name>
<dbReference type="InterPro" id="IPR001849">
    <property type="entry name" value="PH_domain"/>
</dbReference>
<feature type="domain" description="PH" evidence="3">
    <location>
        <begin position="35"/>
        <end position="138"/>
    </location>
</feature>
<feature type="domain" description="Ras-GAP" evidence="4">
    <location>
        <begin position="414"/>
        <end position="621"/>
    </location>
</feature>
<gene>
    <name evidence="5" type="ORF">ACHHYP_04826</name>
</gene>
<dbReference type="Gene3D" id="2.30.29.30">
    <property type="entry name" value="Pleckstrin-homology domain (PH domain)/Phosphotyrosine-binding domain (PTB)"/>
    <property type="match status" value="1"/>
</dbReference>
<dbReference type="STRING" id="1202772.A0A1V9Z0H5"/>
<feature type="region of interest" description="Disordered" evidence="2">
    <location>
        <begin position="341"/>
        <end position="364"/>
    </location>
</feature>
<evidence type="ECO:0000313" key="6">
    <source>
        <dbReference type="Proteomes" id="UP000243579"/>
    </source>
</evidence>
<dbReference type="Pfam" id="PF00169">
    <property type="entry name" value="PH"/>
    <property type="match status" value="1"/>
</dbReference>
<dbReference type="SUPFAM" id="SSF48350">
    <property type="entry name" value="GTPase activation domain, GAP"/>
    <property type="match status" value="1"/>
</dbReference>
<keyword evidence="6" id="KW-1185">Reference proteome</keyword>
<dbReference type="Gene3D" id="1.10.506.10">
    <property type="entry name" value="GTPase Activation - p120gap, domain 1"/>
    <property type="match status" value="2"/>
</dbReference>
<dbReference type="SUPFAM" id="SSF50729">
    <property type="entry name" value="PH domain-like"/>
    <property type="match status" value="1"/>
</dbReference>
<sequence>MPPMDPVVAASLQALGNEFAIRGEDLMKYNPVVATMAKKGKSFKSGWVEYYVVLHNNLLYYYREMREFPSGVLSLDGCTVESVDIIYKNKSAHETHILAEECGPCFKVTSRLQRSLLFRARSNDVRIDWIKRLQMASYDYLRASLEQARCQVRDLLQQVHDNELLIAAQRRELEQLRAPPLPETFADPEPPLFPTASMHRLRPAPSSSDPIDTAALTKATSELAELTRNLQQSLSMKMHVPAPIEGAGEDVVQKKNPRSVLNALEKVMADMLEVSDDDIRRHKSQRSSRPTLESLRSSTVPPTPIMLLEHSPSSLQSRYLGSSAKPGPIDIHIATDSALTPDADADHTEDSGWSTPKPTGDMRDYRLSEDDDLRLSKASMLSSFHKAGDELTSLLVRPDMIVVTSLLTTCQRSDKMALLLPLLRVYGSRHALYKLMQWSIDTEVQSALSLQTLFRSDDYSSRLLSMYSKSVGLRFIHTALSEHIRALCTDKHIEDFELNVAKDPSLSDPLKLQINAQNLMDACQTIVDAIYNHMDQLPLSFAHVCRYLKEKLIERFLDKNEAENDGNSSAVKAIMGGFLFLRFICPAITTPHAYGLVPEVPNANSRRILVLVTKLLFNSSTEVEFGVKEPYMRVVNSFIVKNAPRMAFLYTRLTTAREGDIEACFDADSDGIFANINADQLGQDRQDITLTLKKHVDEVVAKVRQSSEPLAAKLQALMEPAEEDDVADEVVAQSNSILKDPIDRTSRSMMSFFRRGFNAHRD</sequence>
<dbReference type="Pfam" id="PF00616">
    <property type="entry name" value="RasGAP"/>
    <property type="match status" value="1"/>
</dbReference>
<dbReference type="SMART" id="SM00233">
    <property type="entry name" value="PH"/>
    <property type="match status" value="1"/>
</dbReference>
<proteinExistence type="predicted"/>
<dbReference type="AlphaFoldDB" id="A0A1V9Z0H5"/>
<evidence type="ECO:0000256" key="2">
    <source>
        <dbReference type="SAM" id="MobiDB-lite"/>
    </source>
</evidence>
<dbReference type="EMBL" id="JNBR01000544">
    <property type="protein sequence ID" value="OQR91280.1"/>
    <property type="molecule type" value="Genomic_DNA"/>
</dbReference>
<reference evidence="5 6" key="1">
    <citation type="journal article" date="2014" name="Genome Biol. Evol.">
        <title>The secreted proteins of Achlya hypogyna and Thraustotheca clavata identify the ancestral oomycete secretome and reveal gene acquisitions by horizontal gene transfer.</title>
        <authorList>
            <person name="Misner I."/>
            <person name="Blouin N."/>
            <person name="Leonard G."/>
            <person name="Richards T.A."/>
            <person name="Lane C.E."/>
        </authorList>
    </citation>
    <scope>NUCLEOTIDE SEQUENCE [LARGE SCALE GENOMIC DNA]</scope>
    <source>
        <strain evidence="5 6">ATCC 48635</strain>
    </source>
</reference>
<evidence type="ECO:0000259" key="3">
    <source>
        <dbReference type="PROSITE" id="PS50003"/>
    </source>
</evidence>
<dbReference type="InterPro" id="IPR011993">
    <property type="entry name" value="PH-like_dom_sf"/>
</dbReference>
<feature type="compositionally biased region" description="Polar residues" evidence="2">
    <location>
        <begin position="287"/>
        <end position="300"/>
    </location>
</feature>
<dbReference type="PROSITE" id="PS50003">
    <property type="entry name" value="PH_DOMAIN"/>
    <property type="match status" value="1"/>
</dbReference>